<name>A0A840BKE4_9RHOO</name>
<evidence type="ECO:0000256" key="6">
    <source>
        <dbReference type="PIRSR" id="PIRSR606118-50"/>
    </source>
</evidence>
<evidence type="ECO:0000313" key="10">
    <source>
        <dbReference type="Proteomes" id="UP000561045"/>
    </source>
</evidence>
<dbReference type="InterPro" id="IPR050639">
    <property type="entry name" value="SSR_resolvase"/>
</dbReference>
<evidence type="ECO:0000256" key="4">
    <source>
        <dbReference type="ARBA" id="ARBA00023125"/>
    </source>
</evidence>
<dbReference type="EMBL" id="JACIET010000001">
    <property type="protein sequence ID" value="MBB4011356.1"/>
    <property type="molecule type" value="Genomic_DNA"/>
</dbReference>
<evidence type="ECO:0000259" key="8">
    <source>
        <dbReference type="PROSITE" id="PS51736"/>
    </source>
</evidence>
<dbReference type="Pfam" id="PF00239">
    <property type="entry name" value="Resolvase"/>
    <property type="match status" value="1"/>
</dbReference>
<keyword evidence="2" id="KW-0229">DNA integration</keyword>
<feature type="active site" description="O-(5'-phospho-DNA)-serine intermediate" evidence="6 7">
    <location>
        <position position="17"/>
    </location>
</feature>
<dbReference type="PROSITE" id="PS00397">
    <property type="entry name" value="RECOMBINASES_1"/>
    <property type="match status" value="1"/>
</dbReference>
<comment type="caution">
    <text evidence="9">The sequence shown here is derived from an EMBL/GenBank/DDBJ whole genome shotgun (WGS) entry which is preliminary data.</text>
</comment>
<dbReference type="RefSeq" id="WP_183631807.1">
    <property type="nucleotide sequence ID" value="NZ_BAABLE010000011.1"/>
</dbReference>
<dbReference type="Gene3D" id="1.10.10.60">
    <property type="entry name" value="Homeodomain-like"/>
    <property type="match status" value="1"/>
</dbReference>
<protein>
    <submittedName>
        <fullName evidence="9">DNA invertase Pin-like site-specific DNA recombinase</fullName>
    </submittedName>
</protein>
<evidence type="ECO:0000256" key="1">
    <source>
        <dbReference type="ARBA" id="ARBA00009913"/>
    </source>
</evidence>
<dbReference type="GO" id="GO:0003677">
    <property type="term" value="F:DNA binding"/>
    <property type="evidence" value="ECO:0007669"/>
    <property type="project" value="UniProtKB-KW"/>
</dbReference>
<accession>A0A840BKE4</accession>
<evidence type="ECO:0000256" key="7">
    <source>
        <dbReference type="PROSITE-ProRule" id="PRU10137"/>
    </source>
</evidence>
<comment type="similarity">
    <text evidence="1">Belongs to the site-specific recombinase resolvase family.</text>
</comment>
<organism evidence="9 10">
    <name type="scientific">Niveibacterium umoris</name>
    <dbReference type="NCBI Taxonomy" id="1193620"/>
    <lineage>
        <taxon>Bacteria</taxon>
        <taxon>Pseudomonadati</taxon>
        <taxon>Pseudomonadota</taxon>
        <taxon>Betaproteobacteria</taxon>
        <taxon>Rhodocyclales</taxon>
        <taxon>Rhodocyclaceae</taxon>
        <taxon>Niveibacterium</taxon>
    </lineage>
</organism>
<dbReference type="Proteomes" id="UP000561045">
    <property type="component" value="Unassembled WGS sequence"/>
</dbReference>
<dbReference type="FunFam" id="3.40.50.1390:FF:000001">
    <property type="entry name" value="DNA recombinase"/>
    <property type="match status" value="1"/>
</dbReference>
<dbReference type="PANTHER" id="PTHR30461:SF2">
    <property type="entry name" value="SERINE RECOMBINASE PINE-RELATED"/>
    <property type="match status" value="1"/>
</dbReference>
<dbReference type="InterPro" id="IPR036162">
    <property type="entry name" value="Resolvase-like_N_sf"/>
</dbReference>
<dbReference type="Gene3D" id="3.40.50.1390">
    <property type="entry name" value="Resolvase, N-terminal catalytic domain"/>
    <property type="match status" value="1"/>
</dbReference>
<keyword evidence="5" id="KW-0233">DNA recombination</keyword>
<evidence type="ECO:0000256" key="2">
    <source>
        <dbReference type="ARBA" id="ARBA00022908"/>
    </source>
</evidence>
<gene>
    <name evidence="9" type="ORF">GGR36_000664</name>
</gene>
<evidence type="ECO:0000313" key="9">
    <source>
        <dbReference type="EMBL" id="MBB4011356.1"/>
    </source>
</evidence>
<dbReference type="InterPro" id="IPR006119">
    <property type="entry name" value="Resolv_N"/>
</dbReference>
<dbReference type="InterPro" id="IPR006120">
    <property type="entry name" value="Resolvase_HTH_dom"/>
</dbReference>
<dbReference type="PROSITE" id="PS00398">
    <property type="entry name" value="RECOMBINASES_2"/>
    <property type="match status" value="1"/>
</dbReference>
<keyword evidence="10" id="KW-1185">Reference proteome</keyword>
<reference evidence="9 10" key="1">
    <citation type="submission" date="2020-08" db="EMBL/GenBank/DDBJ databases">
        <title>Genomic Encyclopedia of Type Strains, Phase IV (KMG-IV): sequencing the most valuable type-strain genomes for metagenomic binning, comparative biology and taxonomic classification.</title>
        <authorList>
            <person name="Goeker M."/>
        </authorList>
    </citation>
    <scope>NUCLEOTIDE SEQUENCE [LARGE SCALE GENOMIC DNA]</scope>
    <source>
        <strain evidence="9 10">DSM 106739</strain>
    </source>
</reference>
<dbReference type="SUPFAM" id="SSF53041">
    <property type="entry name" value="Resolvase-like"/>
    <property type="match status" value="1"/>
</dbReference>
<dbReference type="GO" id="GO:0015074">
    <property type="term" value="P:DNA integration"/>
    <property type="evidence" value="ECO:0007669"/>
    <property type="project" value="UniProtKB-KW"/>
</dbReference>
<keyword evidence="4" id="KW-0238">DNA-binding</keyword>
<sequence length="195" mass="21200">MSETAKPGMRIGYARVSTADQTLALQLDALRAAGSERIYQETASGKQTDRPELAQALKALRQGDSLVVWRLDRLGRSLAHLIQTVAAIEALGASFESITEKIDTHSATGRLVFHLFSALAEFERNLISERTREGLQAARRRGTKGGRKPVLDAIAVAQVRSLMADRNTSPAAIAQRFKISKSTLYKLVRSGDGAP</sequence>
<keyword evidence="3" id="KW-0230">DNA invertase</keyword>
<evidence type="ECO:0000256" key="5">
    <source>
        <dbReference type="ARBA" id="ARBA00023172"/>
    </source>
</evidence>
<dbReference type="PROSITE" id="PS51736">
    <property type="entry name" value="RECOMBINASES_3"/>
    <property type="match status" value="1"/>
</dbReference>
<dbReference type="AlphaFoldDB" id="A0A840BKE4"/>
<dbReference type="CDD" id="cd03768">
    <property type="entry name" value="SR_ResInv"/>
    <property type="match status" value="1"/>
</dbReference>
<evidence type="ECO:0000256" key="3">
    <source>
        <dbReference type="ARBA" id="ARBA00023100"/>
    </source>
</evidence>
<dbReference type="InterPro" id="IPR006118">
    <property type="entry name" value="Recombinase_CS"/>
</dbReference>
<dbReference type="PANTHER" id="PTHR30461">
    <property type="entry name" value="DNA-INVERTASE FROM LAMBDOID PROPHAGE"/>
    <property type="match status" value="1"/>
</dbReference>
<feature type="domain" description="Resolvase/invertase-type recombinase catalytic" evidence="8">
    <location>
        <begin position="9"/>
        <end position="142"/>
    </location>
</feature>
<dbReference type="GO" id="GO:0000150">
    <property type="term" value="F:DNA strand exchange activity"/>
    <property type="evidence" value="ECO:0007669"/>
    <property type="project" value="UniProtKB-KW"/>
</dbReference>
<dbReference type="Pfam" id="PF02796">
    <property type="entry name" value="HTH_7"/>
    <property type="match status" value="1"/>
</dbReference>
<dbReference type="SMART" id="SM00857">
    <property type="entry name" value="Resolvase"/>
    <property type="match status" value="1"/>
</dbReference>
<proteinExistence type="inferred from homology"/>